<keyword evidence="8" id="KW-0547">Nucleotide-binding</keyword>
<evidence type="ECO:0000256" key="11">
    <source>
        <dbReference type="ARBA" id="ARBA00022917"/>
    </source>
</evidence>
<gene>
    <name evidence="16" type="ORF">LCGC14_2223100</name>
</gene>
<evidence type="ECO:0000256" key="5">
    <source>
        <dbReference type="ARBA" id="ARBA00022490"/>
    </source>
</evidence>
<evidence type="ECO:0000256" key="12">
    <source>
        <dbReference type="ARBA" id="ARBA00023146"/>
    </source>
</evidence>
<evidence type="ECO:0000256" key="3">
    <source>
        <dbReference type="ARBA" id="ARBA00011245"/>
    </source>
</evidence>
<dbReference type="PANTHER" id="PTHR42780:SF1">
    <property type="entry name" value="ISOLEUCINE--TRNA LIGASE, CYTOPLASMIC"/>
    <property type="match status" value="1"/>
</dbReference>
<dbReference type="Pfam" id="PF00133">
    <property type="entry name" value="tRNA-synt_1"/>
    <property type="match status" value="1"/>
</dbReference>
<name>A0A0F9FMY5_9ZZZZ</name>
<dbReference type="Gene3D" id="3.90.740.10">
    <property type="entry name" value="Valyl/Leucyl/Isoleucyl-tRNA synthetase, editing domain"/>
    <property type="match status" value="1"/>
</dbReference>
<dbReference type="GO" id="GO:0002161">
    <property type="term" value="F:aminoacyl-tRNA deacylase activity"/>
    <property type="evidence" value="ECO:0007669"/>
    <property type="project" value="InterPro"/>
</dbReference>
<dbReference type="SUPFAM" id="SSF52374">
    <property type="entry name" value="Nucleotidylyl transferase"/>
    <property type="match status" value="1"/>
</dbReference>
<keyword evidence="10" id="KW-0067">ATP-binding</keyword>
<dbReference type="InterPro" id="IPR014729">
    <property type="entry name" value="Rossmann-like_a/b/a_fold"/>
</dbReference>
<comment type="function">
    <text evidence="13">Catalyzes the attachment of isoleucine to tRNA(Ile). As IleRS can inadvertently accommodate and process structurally similar amino acids such as valine, to avoid such errors it has two additional distinct tRNA(Ile)-dependent editing activities. One activity is designated as 'pretransfer' editing and involves the hydrolysis of activated Val-AMP. The other activity is designated 'posttransfer' editing and involves deacylation of mischarged Val-tRNA(Ile).</text>
</comment>
<comment type="subcellular location">
    <subcellularLocation>
        <location evidence="2">Cytoplasm</location>
    </subcellularLocation>
</comment>
<evidence type="ECO:0000256" key="10">
    <source>
        <dbReference type="ARBA" id="ARBA00022840"/>
    </source>
</evidence>
<comment type="catalytic activity">
    <reaction evidence="14">
        <text>tRNA(Ile) + L-isoleucine + ATP = L-isoleucyl-tRNA(Ile) + AMP + diphosphate</text>
        <dbReference type="Rhea" id="RHEA:11060"/>
        <dbReference type="Rhea" id="RHEA-COMP:9666"/>
        <dbReference type="Rhea" id="RHEA-COMP:9695"/>
        <dbReference type="ChEBI" id="CHEBI:30616"/>
        <dbReference type="ChEBI" id="CHEBI:33019"/>
        <dbReference type="ChEBI" id="CHEBI:58045"/>
        <dbReference type="ChEBI" id="CHEBI:78442"/>
        <dbReference type="ChEBI" id="CHEBI:78528"/>
        <dbReference type="ChEBI" id="CHEBI:456215"/>
        <dbReference type="EC" id="6.1.1.5"/>
    </reaction>
</comment>
<dbReference type="GO" id="GO:0006428">
    <property type="term" value="P:isoleucyl-tRNA aminoacylation"/>
    <property type="evidence" value="ECO:0007669"/>
    <property type="project" value="InterPro"/>
</dbReference>
<evidence type="ECO:0000256" key="2">
    <source>
        <dbReference type="ARBA" id="ARBA00004496"/>
    </source>
</evidence>
<dbReference type="FunFam" id="3.40.50.620:FF:000063">
    <property type="entry name" value="Isoleucine--tRNA ligase"/>
    <property type="match status" value="1"/>
</dbReference>
<dbReference type="SUPFAM" id="SSF50677">
    <property type="entry name" value="ValRS/IleRS/LeuRS editing domain"/>
    <property type="match status" value="1"/>
</dbReference>
<evidence type="ECO:0000256" key="4">
    <source>
        <dbReference type="ARBA" id="ARBA00013165"/>
    </source>
</evidence>
<keyword evidence="9" id="KW-0862">Zinc</keyword>
<keyword evidence="5" id="KW-0963">Cytoplasm</keyword>
<feature type="non-terminal residue" evidence="16">
    <location>
        <position position="403"/>
    </location>
</feature>
<dbReference type="InterPro" id="IPR009008">
    <property type="entry name" value="Val/Leu/Ile-tRNA-synth_edit"/>
</dbReference>
<dbReference type="InterPro" id="IPR023586">
    <property type="entry name" value="Ile-tRNA-ligase_type2"/>
</dbReference>
<evidence type="ECO:0000256" key="1">
    <source>
        <dbReference type="ARBA" id="ARBA00001947"/>
    </source>
</evidence>
<evidence type="ECO:0000313" key="16">
    <source>
        <dbReference type="EMBL" id="KKL58665.1"/>
    </source>
</evidence>
<dbReference type="InterPro" id="IPR002300">
    <property type="entry name" value="aa-tRNA-synth_Ia"/>
</dbReference>
<dbReference type="GO" id="GO:0004822">
    <property type="term" value="F:isoleucine-tRNA ligase activity"/>
    <property type="evidence" value="ECO:0007669"/>
    <property type="project" value="UniProtKB-EC"/>
</dbReference>
<evidence type="ECO:0000256" key="9">
    <source>
        <dbReference type="ARBA" id="ARBA00022833"/>
    </source>
</evidence>
<evidence type="ECO:0000256" key="14">
    <source>
        <dbReference type="ARBA" id="ARBA00048359"/>
    </source>
</evidence>
<dbReference type="GO" id="GO:0005737">
    <property type="term" value="C:cytoplasm"/>
    <property type="evidence" value="ECO:0007669"/>
    <property type="project" value="UniProtKB-SubCell"/>
</dbReference>
<reference evidence="16" key="1">
    <citation type="journal article" date="2015" name="Nature">
        <title>Complex archaea that bridge the gap between prokaryotes and eukaryotes.</title>
        <authorList>
            <person name="Spang A."/>
            <person name="Saw J.H."/>
            <person name="Jorgensen S.L."/>
            <person name="Zaremba-Niedzwiedzka K."/>
            <person name="Martijn J."/>
            <person name="Lind A.E."/>
            <person name="van Eijk R."/>
            <person name="Schleper C."/>
            <person name="Guy L."/>
            <person name="Ettema T.J."/>
        </authorList>
    </citation>
    <scope>NUCLEOTIDE SEQUENCE</scope>
</reference>
<evidence type="ECO:0000256" key="6">
    <source>
        <dbReference type="ARBA" id="ARBA00022598"/>
    </source>
</evidence>
<feature type="domain" description="Aminoacyl-tRNA synthetase class Ia" evidence="15">
    <location>
        <begin position="18"/>
        <end position="229"/>
    </location>
</feature>
<organism evidence="16">
    <name type="scientific">marine sediment metagenome</name>
    <dbReference type="NCBI Taxonomy" id="412755"/>
    <lineage>
        <taxon>unclassified sequences</taxon>
        <taxon>metagenomes</taxon>
        <taxon>ecological metagenomes</taxon>
    </lineage>
</organism>
<keyword evidence="6" id="KW-0436">Ligase</keyword>
<dbReference type="EMBL" id="LAZR01029743">
    <property type="protein sequence ID" value="KKL58665.1"/>
    <property type="molecule type" value="Genomic_DNA"/>
</dbReference>
<proteinExistence type="predicted"/>
<dbReference type="EC" id="6.1.1.5" evidence="4"/>
<dbReference type="GO" id="GO:0005524">
    <property type="term" value="F:ATP binding"/>
    <property type="evidence" value="ECO:0007669"/>
    <property type="project" value="UniProtKB-KW"/>
</dbReference>
<dbReference type="InterPro" id="IPR002301">
    <property type="entry name" value="Ile-tRNA-ligase"/>
</dbReference>
<accession>A0A0F9FMY5</accession>
<evidence type="ECO:0000259" key="15">
    <source>
        <dbReference type="Pfam" id="PF00133"/>
    </source>
</evidence>
<dbReference type="AlphaFoldDB" id="A0A0F9FMY5"/>
<dbReference type="Gene3D" id="3.40.50.620">
    <property type="entry name" value="HUPs"/>
    <property type="match status" value="1"/>
</dbReference>
<keyword evidence="12" id="KW-0030">Aminoacyl-tRNA synthetase</keyword>
<comment type="caution">
    <text evidence="16">The sequence shown here is derived from an EMBL/GenBank/DDBJ whole genome shotgun (WGS) entry which is preliminary data.</text>
</comment>
<keyword evidence="11" id="KW-0648">Protein biosynthesis</keyword>
<comment type="subunit">
    <text evidence="3">Monomer.</text>
</comment>
<sequence length="403" mass="46255">MFKPVDSRASFPEMEKRILQLWKERDVFRKSIEGRPEDKLYVFYEGPPTANARPGVHHVLSRVFKDLFPRYKTMRGYRVPRKAGWDTHGLPAEMEVERELGIKSKAEIEETLGIEEFNRRCRQNVLRYVKEWEALTERIAFWVDLEDAYLTFRNEYIETCWWIVKQLWDKGLLYLDYRSTPHCPRCGTSLSDHEVAQGYREDTPDPSVYVKFPLAVQEAEPALSLTDGVPTYVLAWTTTPSTLPGNTALAVQRYAEYALVEVERDGRRERLIFADAPQLRLGIEEFLREGYERVEEVSRFQGEALVGLRYEPLYDPTAWGVEAMWFDPEQGSRLVTVEKGQAVEKAYTVIAGEFVSLSDGAGVVHIAPAFGGEDFEIGKELGLLFLQPVDLRGCLPEACPWPG</sequence>
<evidence type="ECO:0000256" key="7">
    <source>
        <dbReference type="ARBA" id="ARBA00022723"/>
    </source>
</evidence>
<keyword evidence="7" id="KW-0479">Metal-binding</keyword>
<evidence type="ECO:0000256" key="8">
    <source>
        <dbReference type="ARBA" id="ARBA00022741"/>
    </source>
</evidence>
<dbReference type="GO" id="GO:0046872">
    <property type="term" value="F:metal ion binding"/>
    <property type="evidence" value="ECO:0007669"/>
    <property type="project" value="UniProtKB-KW"/>
</dbReference>
<dbReference type="PRINTS" id="PR00984">
    <property type="entry name" value="TRNASYNTHILE"/>
</dbReference>
<evidence type="ECO:0000256" key="13">
    <source>
        <dbReference type="ARBA" id="ARBA00025217"/>
    </source>
</evidence>
<dbReference type="PANTHER" id="PTHR42780">
    <property type="entry name" value="SOLEUCYL-TRNA SYNTHETASE"/>
    <property type="match status" value="1"/>
</dbReference>
<comment type="cofactor">
    <cofactor evidence="1">
        <name>Zn(2+)</name>
        <dbReference type="ChEBI" id="CHEBI:29105"/>
    </cofactor>
</comment>
<protein>
    <recommendedName>
        <fullName evidence="4">isoleucine--tRNA ligase</fullName>
        <ecNumber evidence="4">6.1.1.5</ecNumber>
    </recommendedName>
</protein>